<gene>
    <name evidence="1" type="ORF">PORY_000235</name>
</gene>
<dbReference type="EMBL" id="JABTEG010000001">
    <property type="protein sequence ID" value="KAG4306247.1"/>
    <property type="molecule type" value="Genomic_DNA"/>
</dbReference>
<reference evidence="1 2" key="1">
    <citation type="journal article" date="2021" name="Commun. Biol.">
        <title>Genomic insights into the host specific adaptation of the Pneumocystis genus.</title>
        <authorList>
            <person name="Cisse O.H."/>
            <person name="Ma L."/>
            <person name="Dekker J.P."/>
            <person name="Khil P.P."/>
            <person name="Youn J.-H."/>
            <person name="Brenchley J.M."/>
            <person name="Blair R."/>
            <person name="Pahar B."/>
            <person name="Chabe M."/>
            <person name="Van Rompay K.K.A."/>
            <person name="Keesler R."/>
            <person name="Sukura A."/>
            <person name="Hirsch V."/>
            <person name="Kutty G."/>
            <person name="Liu Y."/>
            <person name="Peng L."/>
            <person name="Chen J."/>
            <person name="Song J."/>
            <person name="Weissenbacher-Lang C."/>
            <person name="Xu J."/>
            <person name="Upham N.S."/>
            <person name="Stajich J.E."/>
            <person name="Cuomo C.A."/>
            <person name="Cushion M.T."/>
            <person name="Kovacs J.A."/>
        </authorList>
    </citation>
    <scope>NUCLEOTIDE SEQUENCE [LARGE SCALE GENOMIC DNA]</scope>
    <source>
        <strain evidence="1 2">RABM</strain>
    </source>
</reference>
<comment type="caution">
    <text evidence="1">The sequence shown here is derived from an EMBL/GenBank/DDBJ whole genome shotgun (WGS) entry which is preliminary data.</text>
</comment>
<name>A0ACB7CGF7_9ASCO</name>
<evidence type="ECO:0000313" key="2">
    <source>
        <dbReference type="Proteomes" id="UP000768646"/>
    </source>
</evidence>
<proteinExistence type="predicted"/>
<sequence length="341" mass="39218">MMSGIIQYWKEPIVFISTSCSPFVNLSFENYLFRNHVSAALLLLYRNDRSIIIGRNQNPWAEVHLKRMNEQKVVLVRRQSGGGAVFHDLGNTNYCLMTSRAGFDRKRTLLMVIDALRRENRHVCTNERYDLVFGPDMLKVSGSAFKILKDRAYQHGTMLLNTNLDCIESLLKNQNLSMSAKGIKSVPSAVGNLELDHNDFCRGMCFAFQDTYNFGKHVPIHYVSDKDICSIDEVRKYILEMMVVDWSWIYGQTPEFTNYLAHTFTWGHVNVCIVCKRGLFSCIQVESNSELPGSFFEKMCHGLIGCRYTSDEIYSFLRTIKAFSGVKEELIQFLEWLALSV</sequence>
<keyword evidence="2" id="KW-1185">Reference proteome</keyword>
<accession>A0ACB7CGF7</accession>
<organism evidence="1 2">
    <name type="scientific">Pneumocystis oryctolagi</name>
    <dbReference type="NCBI Taxonomy" id="42067"/>
    <lineage>
        <taxon>Eukaryota</taxon>
        <taxon>Fungi</taxon>
        <taxon>Dikarya</taxon>
        <taxon>Ascomycota</taxon>
        <taxon>Taphrinomycotina</taxon>
        <taxon>Pneumocystomycetes</taxon>
        <taxon>Pneumocystaceae</taxon>
        <taxon>Pneumocystis</taxon>
    </lineage>
</organism>
<protein>
    <submittedName>
        <fullName evidence="1">Uncharacterized protein</fullName>
    </submittedName>
</protein>
<evidence type="ECO:0000313" key="1">
    <source>
        <dbReference type="EMBL" id="KAG4306247.1"/>
    </source>
</evidence>
<dbReference type="Proteomes" id="UP000768646">
    <property type="component" value="Unassembled WGS sequence"/>
</dbReference>